<dbReference type="EMBL" id="JABAEW010000003">
    <property type="protein sequence ID" value="NMD85518.1"/>
    <property type="molecule type" value="Genomic_DNA"/>
</dbReference>
<dbReference type="EMBL" id="QEKH01000014">
    <property type="protein sequence ID" value="PVY41403.1"/>
    <property type="molecule type" value="Genomic_DNA"/>
</dbReference>
<reference evidence="1 4" key="2">
    <citation type="submission" date="2020-04" db="EMBL/GenBank/DDBJ databases">
        <authorList>
            <person name="Hitch T.C.A."/>
            <person name="Wylensek D."/>
            <person name="Clavel T."/>
        </authorList>
    </citation>
    <scope>NUCLEOTIDE SEQUENCE [LARGE SCALE GENOMIC DNA]</scope>
    <source>
        <strain evidence="1 4">COR2-253-APC-1A</strain>
    </source>
</reference>
<name>A0A2U1AYA7_9BACT</name>
<keyword evidence="3" id="KW-1185">Reference proteome</keyword>
<dbReference type="GeneID" id="78295370"/>
<reference evidence="2 3" key="1">
    <citation type="submission" date="2018-04" db="EMBL/GenBank/DDBJ databases">
        <title>Genomic Encyclopedia of Type Strains, Phase IV (KMG-IV): sequencing the most valuable type-strain genomes for metagenomic binning, comparative biology and taxonomic classification.</title>
        <authorList>
            <person name="Goeker M."/>
        </authorList>
    </citation>
    <scope>NUCLEOTIDE SEQUENCE [LARGE SCALE GENOMIC DNA]</scope>
    <source>
        <strain evidence="2 3">DSM 14823</strain>
    </source>
</reference>
<dbReference type="Pfam" id="PF08901">
    <property type="entry name" value="DUF1847"/>
    <property type="match status" value="1"/>
</dbReference>
<sequence length="230" mass="25554">MSEDEKKCSLSCSECAVRNCYRREKQYPAFCLTEEYKDAVELTRRLYESDGIDGRLARAAAEIEGEYYGRLTRLEETIRFAMKLGVKKLGIASCIGLLDEASIYAKIVRTAGIETKTVICKVGAIDKTEIGLPDQLKVCPGCNESCCNPALQAQVLNDWGADLNVLVGLCVGHDAIFTRHSKAPAVTFIVKDRVLGHNPAAAIYTSKFYYKRVLNETTFPEPKTPSRQKN</sequence>
<dbReference type="Proteomes" id="UP000245959">
    <property type="component" value="Unassembled WGS sequence"/>
</dbReference>
<dbReference type="InterPro" id="IPR014997">
    <property type="entry name" value="DUF1847"/>
</dbReference>
<evidence type="ECO:0000313" key="4">
    <source>
        <dbReference type="Proteomes" id="UP000576225"/>
    </source>
</evidence>
<evidence type="ECO:0000313" key="3">
    <source>
        <dbReference type="Proteomes" id="UP000245959"/>
    </source>
</evidence>
<comment type="caution">
    <text evidence="2">The sequence shown here is derived from an EMBL/GenBank/DDBJ whole genome shotgun (WGS) entry which is preliminary data.</text>
</comment>
<proteinExistence type="predicted"/>
<dbReference type="Proteomes" id="UP000576225">
    <property type="component" value="Unassembled WGS sequence"/>
</dbReference>
<dbReference type="OrthoDB" id="9795204at2"/>
<protein>
    <submittedName>
        <fullName evidence="1">DUF1847 domain-containing protein</fullName>
    </submittedName>
    <submittedName>
        <fullName evidence="2">Putative metal-binding protein</fullName>
    </submittedName>
</protein>
<dbReference type="RefSeq" id="WP_116884150.1">
    <property type="nucleotide sequence ID" value="NZ_CABMMC010000103.1"/>
</dbReference>
<accession>A0A2U1AYA7</accession>
<dbReference type="AlphaFoldDB" id="A0A2U1AYA7"/>
<evidence type="ECO:0000313" key="2">
    <source>
        <dbReference type="EMBL" id="PVY41403.1"/>
    </source>
</evidence>
<gene>
    <name evidence="2" type="ORF">C8D82_11416</name>
    <name evidence="1" type="ORF">HF882_02860</name>
</gene>
<organism evidence="2 3">
    <name type="scientific">Victivallis vadensis</name>
    <dbReference type="NCBI Taxonomy" id="172901"/>
    <lineage>
        <taxon>Bacteria</taxon>
        <taxon>Pseudomonadati</taxon>
        <taxon>Lentisphaerota</taxon>
        <taxon>Lentisphaeria</taxon>
        <taxon>Victivallales</taxon>
        <taxon>Victivallaceae</taxon>
        <taxon>Victivallis</taxon>
    </lineage>
</organism>
<evidence type="ECO:0000313" key="1">
    <source>
        <dbReference type="EMBL" id="NMD85518.1"/>
    </source>
</evidence>